<dbReference type="InterPro" id="IPR051058">
    <property type="entry name" value="GDSL_Est/Lipase"/>
</dbReference>
<dbReference type="OrthoDB" id="1600564at2759"/>
<protein>
    <submittedName>
        <fullName evidence="3">Carbohydrate esterase family 16 protein</fullName>
    </submittedName>
</protein>
<dbReference type="Gene3D" id="3.40.50.1110">
    <property type="entry name" value="SGNH hydrolase"/>
    <property type="match status" value="1"/>
</dbReference>
<evidence type="ECO:0000313" key="3">
    <source>
        <dbReference type="EMBL" id="KZT66789.1"/>
    </source>
</evidence>
<gene>
    <name evidence="3" type="ORF">DAEQUDRAFT_729927</name>
</gene>
<sequence length="322" mass="34962">MVPLALLTTLVLCLANAWTSNGQGPEPGQIKTIVTFGDSYTDVRYGHAGDNGTAWPVYVADYANLTLYPFAIAGATCSNNLTYRPFSSVMEGQVPLYIQEKDNGSISVDPSSTIYTLWIGTNDVGANAVLTGGQTPGVTIVNTTRCAVDWVNVMYQNGARNFIFQSMLPLQDTVMYSADSYPNGYWTAQRNTTEWNLVMAEFTNAVNALALAWLEALAPSLSGAHLGYFDSYGLFADMYANPGNYLNGTAPLNITGCIKSCIFQVNESTSGSSDCTIAEGTAQDSFLWYDEVHPSEQSDRVVAREIAAAIVRNSSDWMTWII</sequence>
<evidence type="ECO:0000313" key="4">
    <source>
        <dbReference type="Proteomes" id="UP000076727"/>
    </source>
</evidence>
<dbReference type="Pfam" id="PF00657">
    <property type="entry name" value="Lipase_GDSL"/>
    <property type="match status" value="1"/>
</dbReference>
<dbReference type="Proteomes" id="UP000076727">
    <property type="component" value="Unassembled WGS sequence"/>
</dbReference>
<dbReference type="PANTHER" id="PTHR45648:SF22">
    <property type="entry name" value="GDSL LIPASE_ACYLHYDROLASE FAMILY PROTEIN (AFU_ORTHOLOGUE AFUA_4G14700)"/>
    <property type="match status" value="1"/>
</dbReference>
<dbReference type="SUPFAM" id="SSF52266">
    <property type="entry name" value="SGNH hydrolase"/>
    <property type="match status" value="1"/>
</dbReference>
<dbReference type="EMBL" id="KV429084">
    <property type="protein sequence ID" value="KZT66789.1"/>
    <property type="molecule type" value="Genomic_DNA"/>
</dbReference>
<feature type="chain" id="PRO_5007863051" evidence="2">
    <location>
        <begin position="23"/>
        <end position="322"/>
    </location>
</feature>
<dbReference type="STRING" id="1314783.A0A165NC32"/>
<dbReference type="GO" id="GO:0016788">
    <property type="term" value="F:hydrolase activity, acting on ester bonds"/>
    <property type="evidence" value="ECO:0007669"/>
    <property type="project" value="InterPro"/>
</dbReference>
<keyword evidence="4" id="KW-1185">Reference proteome</keyword>
<dbReference type="InterPro" id="IPR036514">
    <property type="entry name" value="SGNH_hydro_sf"/>
</dbReference>
<dbReference type="AlphaFoldDB" id="A0A165NC32"/>
<proteinExistence type="predicted"/>
<name>A0A165NC32_9APHY</name>
<reference evidence="3 4" key="1">
    <citation type="journal article" date="2016" name="Mol. Biol. Evol.">
        <title>Comparative Genomics of Early-Diverging Mushroom-Forming Fungi Provides Insights into the Origins of Lignocellulose Decay Capabilities.</title>
        <authorList>
            <person name="Nagy L.G."/>
            <person name="Riley R."/>
            <person name="Tritt A."/>
            <person name="Adam C."/>
            <person name="Daum C."/>
            <person name="Floudas D."/>
            <person name="Sun H."/>
            <person name="Yadav J.S."/>
            <person name="Pangilinan J."/>
            <person name="Larsson K.H."/>
            <person name="Matsuura K."/>
            <person name="Barry K."/>
            <person name="Labutti K."/>
            <person name="Kuo R."/>
            <person name="Ohm R.A."/>
            <person name="Bhattacharya S.S."/>
            <person name="Shirouzu T."/>
            <person name="Yoshinaga Y."/>
            <person name="Martin F.M."/>
            <person name="Grigoriev I.V."/>
            <person name="Hibbett D.S."/>
        </authorList>
    </citation>
    <scope>NUCLEOTIDE SEQUENCE [LARGE SCALE GENOMIC DNA]</scope>
    <source>
        <strain evidence="3 4">L-15889</strain>
    </source>
</reference>
<evidence type="ECO:0000256" key="1">
    <source>
        <dbReference type="ARBA" id="ARBA00022801"/>
    </source>
</evidence>
<organism evidence="3 4">
    <name type="scientific">Daedalea quercina L-15889</name>
    <dbReference type="NCBI Taxonomy" id="1314783"/>
    <lineage>
        <taxon>Eukaryota</taxon>
        <taxon>Fungi</taxon>
        <taxon>Dikarya</taxon>
        <taxon>Basidiomycota</taxon>
        <taxon>Agaricomycotina</taxon>
        <taxon>Agaricomycetes</taxon>
        <taxon>Polyporales</taxon>
        <taxon>Fomitopsis</taxon>
    </lineage>
</organism>
<dbReference type="InterPro" id="IPR001087">
    <property type="entry name" value="GDSL"/>
</dbReference>
<accession>A0A165NC32</accession>
<dbReference type="PANTHER" id="PTHR45648">
    <property type="entry name" value="GDSL LIPASE/ACYLHYDROLASE FAMILY PROTEIN (AFU_ORTHOLOGUE AFUA_4G14700)"/>
    <property type="match status" value="1"/>
</dbReference>
<evidence type="ECO:0000256" key="2">
    <source>
        <dbReference type="SAM" id="SignalP"/>
    </source>
</evidence>
<feature type="signal peptide" evidence="2">
    <location>
        <begin position="1"/>
        <end position="22"/>
    </location>
</feature>
<keyword evidence="1" id="KW-0378">Hydrolase</keyword>
<keyword evidence="2" id="KW-0732">Signal</keyword>